<feature type="transmembrane region" description="Helical" evidence="10">
    <location>
        <begin position="57"/>
        <end position="82"/>
    </location>
</feature>
<dbReference type="FunFam" id="3.40.50.300:FF:000838">
    <property type="entry name" value="ABC multidrug transporter (Eurofung)"/>
    <property type="match status" value="1"/>
</dbReference>
<keyword evidence="6" id="KW-0067">ATP-binding</keyword>
<protein>
    <submittedName>
        <fullName evidence="13">Uncharacterized protein</fullName>
    </submittedName>
</protein>
<dbReference type="InterPro" id="IPR017871">
    <property type="entry name" value="ABC_transporter-like_CS"/>
</dbReference>
<feature type="domain" description="ABC transmembrane type-1" evidence="12">
    <location>
        <begin position="173"/>
        <end position="453"/>
    </location>
</feature>
<evidence type="ECO:0000256" key="9">
    <source>
        <dbReference type="SAM" id="MobiDB-lite"/>
    </source>
</evidence>
<evidence type="ECO:0000256" key="2">
    <source>
        <dbReference type="ARBA" id="ARBA00022448"/>
    </source>
</evidence>
<evidence type="ECO:0000256" key="6">
    <source>
        <dbReference type="ARBA" id="ARBA00022840"/>
    </source>
</evidence>
<evidence type="ECO:0000313" key="13">
    <source>
        <dbReference type="EMBL" id="KAK7750007.1"/>
    </source>
</evidence>
<dbReference type="GO" id="GO:0016887">
    <property type="term" value="F:ATP hydrolysis activity"/>
    <property type="evidence" value="ECO:0007669"/>
    <property type="project" value="InterPro"/>
</dbReference>
<dbReference type="Pfam" id="PF00005">
    <property type="entry name" value="ABC_tran"/>
    <property type="match status" value="2"/>
</dbReference>
<dbReference type="Proteomes" id="UP001320420">
    <property type="component" value="Unassembled WGS sequence"/>
</dbReference>
<dbReference type="PROSITE" id="PS00211">
    <property type="entry name" value="ABC_TRANSPORTER_1"/>
    <property type="match status" value="2"/>
</dbReference>
<feature type="compositionally biased region" description="Polar residues" evidence="9">
    <location>
        <begin position="741"/>
        <end position="758"/>
    </location>
</feature>
<feature type="transmembrane region" description="Helical" evidence="10">
    <location>
        <begin position="171"/>
        <end position="196"/>
    </location>
</feature>
<feature type="transmembrane region" description="Helical" evidence="10">
    <location>
        <begin position="284"/>
        <end position="304"/>
    </location>
</feature>
<dbReference type="InterPro" id="IPR003593">
    <property type="entry name" value="AAA+_ATPase"/>
</dbReference>
<dbReference type="InterPro" id="IPR027417">
    <property type="entry name" value="P-loop_NTPase"/>
</dbReference>
<dbReference type="GO" id="GO:0140359">
    <property type="term" value="F:ABC-type transporter activity"/>
    <property type="evidence" value="ECO:0007669"/>
    <property type="project" value="InterPro"/>
</dbReference>
<dbReference type="FunFam" id="1.20.1560.10:FF:000013">
    <property type="entry name" value="ABC transporter C family member 2"/>
    <property type="match status" value="1"/>
</dbReference>
<evidence type="ECO:0000256" key="1">
    <source>
        <dbReference type="ARBA" id="ARBA00004141"/>
    </source>
</evidence>
<dbReference type="GO" id="GO:0005524">
    <property type="term" value="F:ATP binding"/>
    <property type="evidence" value="ECO:0007669"/>
    <property type="project" value="UniProtKB-KW"/>
</dbReference>
<dbReference type="InterPro" id="IPR036640">
    <property type="entry name" value="ABC1_TM_sf"/>
</dbReference>
<dbReference type="SMART" id="SM00382">
    <property type="entry name" value="AAA"/>
    <property type="match status" value="2"/>
</dbReference>
<keyword evidence="2" id="KW-0813">Transport</keyword>
<dbReference type="Pfam" id="PF00664">
    <property type="entry name" value="ABC_membrane"/>
    <property type="match status" value="2"/>
</dbReference>
<gene>
    <name evidence="13" type="ORF">SLS62_008116</name>
</gene>
<keyword evidence="7 10" id="KW-1133">Transmembrane helix</keyword>
<evidence type="ECO:0000313" key="14">
    <source>
        <dbReference type="Proteomes" id="UP001320420"/>
    </source>
</evidence>
<feature type="transmembrane region" description="Helical" evidence="10">
    <location>
        <begin position="783"/>
        <end position="806"/>
    </location>
</feature>
<evidence type="ECO:0000256" key="10">
    <source>
        <dbReference type="SAM" id="Phobius"/>
    </source>
</evidence>
<reference evidence="13 14" key="1">
    <citation type="submission" date="2024-02" db="EMBL/GenBank/DDBJ databases">
        <title>De novo assembly and annotation of 12 fungi associated with fruit tree decline syndrome in Ontario, Canada.</title>
        <authorList>
            <person name="Sulman M."/>
            <person name="Ellouze W."/>
            <person name="Ilyukhin E."/>
        </authorList>
    </citation>
    <scope>NUCLEOTIDE SEQUENCE [LARGE SCALE GENOMIC DNA]</scope>
    <source>
        <strain evidence="13 14">M11/M66-122</strain>
    </source>
</reference>
<name>A0AAN9UMS0_9PEZI</name>
<dbReference type="PROSITE" id="PS50929">
    <property type="entry name" value="ABC_TM1F"/>
    <property type="match status" value="2"/>
</dbReference>
<feature type="domain" description="ABC transporter" evidence="11">
    <location>
        <begin position="487"/>
        <end position="722"/>
    </location>
</feature>
<feature type="transmembrane region" description="Helical" evidence="10">
    <location>
        <begin position="826"/>
        <end position="851"/>
    </location>
</feature>
<proteinExistence type="predicted"/>
<evidence type="ECO:0000256" key="4">
    <source>
        <dbReference type="ARBA" id="ARBA00022737"/>
    </source>
</evidence>
<dbReference type="InterPro" id="IPR050173">
    <property type="entry name" value="ABC_transporter_C-like"/>
</dbReference>
<evidence type="ECO:0000256" key="5">
    <source>
        <dbReference type="ARBA" id="ARBA00022741"/>
    </source>
</evidence>
<dbReference type="PROSITE" id="PS50893">
    <property type="entry name" value="ABC_TRANSPORTER_2"/>
    <property type="match status" value="2"/>
</dbReference>
<keyword evidence="5" id="KW-0547">Nucleotide-binding</keyword>
<dbReference type="GO" id="GO:0005737">
    <property type="term" value="C:cytoplasm"/>
    <property type="evidence" value="ECO:0007669"/>
    <property type="project" value="UniProtKB-ARBA"/>
</dbReference>
<dbReference type="CDD" id="cd18604">
    <property type="entry name" value="ABC_6TM_VMR1_D2_like"/>
    <property type="match status" value="1"/>
</dbReference>
<dbReference type="InterPro" id="IPR003439">
    <property type="entry name" value="ABC_transporter-like_ATP-bd"/>
</dbReference>
<feature type="transmembrane region" description="Helical" evidence="10">
    <location>
        <begin position="208"/>
        <end position="227"/>
    </location>
</feature>
<dbReference type="Gene3D" id="3.40.50.300">
    <property type="entry name" value="P-loop containing nucleotide triphosphate hydrolases"/>
    <property type="match status" value="2"/>
</dbReference>
<dbReference type="SUPFAM" id="SSF52540">
    <property type="entry name" value="P-loop containing nucleoside triphosphate hydrolases"/>
    <property type="match status" value="2"/>
</dbReference>
<dbReference type="Gene3D" id="1.20.1560.10">
    <property type="entry name" value="ABC transporter type 1, transmembrane domain"/>
    <property type="match status" value="2"/>
</dbReference>
<dbReference type="PANTHER" id="PTHR24223">
    <property type="entry name" value="ATP-BINDING CASSETTE SUB-FAMILY C"/>
    <property type="match status" value="1"/>
</dbReference>
<dbReference type="CDD" id="cd18596">
    <property type="entry name" value="ABC_6TM_VMR1_D1_like"/>
    <property type="match status" value="1"/>
</dbReference>
<evidence type="ECO:0000256" key="7">
    <source>
        <dbReference type="ARBA" id="ARBA00022989"/>
    </source>
</evidence>
<dbReference type="GO" id="GO:0016020">
    <property type="term" value="C:membrane"/>
    <property type="evidence" value="ECO:0007669"/>
    <property type="project" value="UniProtKB-SubCell"/>
</dbReference>
<evidence type="ECO:0000259" key="11">
    <source>
        <dbReference type="PROSITE" id="PS50893"/>
    </source>
</evidence>
<feature type="domain" description="ABC transmembrane type-1" evidence="12">
    <location>
        <begin position="797"/>
        <end position="1053"/>
    </location>
</feature>
<sequence length="1343" mass="147208">MASAAYLVRDVLSQGGASIDWKRSMQGTIEVPENAPQTPLSTRTYIFPLVSNNGGTAFMPFSALELATLFSTLAAVVVIPLFTPFHRSVPENGAAPHPRHVCSPITRWWTYGWVSPFIMLSYRRHGNMNVDDLLPLSSGAQPSRWFEVFRKARLSTSSASRALWKIFSLRLSVMAFMMVLCGFAEFLGVVGLRSILQNLQGSPEKALFRPWFSALLFGVSPVVRGLCMQTFEYFSTQNICYLKGMVIYTIYRKLLRQRPGCHPDAGQVTTHVAADIDKIATIRYTIMAAFMVPVEVAVASVLLYQTIGWSYVPGLLVILVTRIPISWYVNRYQGLAQSRVMAAIDSRVRRVGEVIKGLQTIKMLGQSLAFSRWIGEKRKLELDALWGKFIVATASETISSAFVLVPLVMSLSIYTLGAGMPLTPAVVFTVMSIFNTLKAMLSLAVLGVSTYAQSTVSLQRIVGFLDDDPDFLLDDGPVERFYDSDPIQSDALFGAERATVALPSKGGNVKLVLKDISLKLVPGRLNLITGKTGSGKSVLLKALLSELPLISGKVQIRTESSEPISYAAQSPWLLRGTVRDNILFNSPFSTKRYNEVIRAVGLEADLDTISGDLTDVGEAGSSLSGGQKSRVALARAVYADTKTVLLDDVLSSLDTKTTSWIIENCFFGPIMKDRTLILVSEHPLCRNAADSIIEVHDGLVTTFTCEREVDSIDASKNQGIEISQQEMVLEETSVSDETARSSEPTISETSTVKPNSSGSEVTVTAPNGFFIILKYMKLFGTPIYLTTLCLVVLTAHASDIASSFWLTFWSSETGGATADFEDSRTAFYVIIYACLCIAQLIFVTISSLIFFRGGLQASKTLHVQLLGSVLTATFGWVTETPAGQIINRFSSDMFSLDNTVIELLKQVVENYLSIGFRLAAVTSMLPTFLLPAAAFLAMGLYTGRLYIYGSTASKKLYAACLSPLLTGLSDAISGIEVIRAHRAEYHLQNRFLEALERYLCGWETVSASQRWLAVRMDMFAGLISLSTATLALVSNTASPASAGFSMTSSTALYVVYLSSLLEVEMTSFQRVKDYIQSVPQEPNAKGELSEPLTLKAWPSEGRLHVHKLTAGYSLDNEPVLKDIDLQVHPGKRVAIVGRTGSGKSSLIASILRLIPKFHGTVEVDGVNVDTIDAERLRQAVSFIPQDPTLFDGSLRFNIDFSGAVSDHKLQRILGDVVSSDANMATDWSLDRHIEAGGRNLSQGERQLIALARALVSDARIIIIDEATASLDEDSEQRIQKLLRDKFSGKSLIAIAHRLSTVIDFDEVLVMEGGRVVERGNPQLLAESKQGVFWSLWQAMYSNR</sequence>
<dbReference type="SUPFAM" id="SSF90123">
    <property type="entry name" value="ABC transporter transmembrane region"/>
    <property type="match status" value="2"/>
</dbReference>
<feature type="domain" description="ABC transporter" evidence="11">
    <location>
        <begin position="1103"/>
        <end position="1337"/>
    </location>
</feature>
<accession>A0AAN9UMS0</accession>
<keyword evidence="8 10" id="KW-0472">Membrane</keyword>
<evidence type="ECO:0000259" key="12">
    <source>
        <dbReference type="PROSITE" id="PS50929"/>
    </source>
</evidence>
<dbReference type="InterPro" id="IPR011527">
    <property type="entry name" value="ABC1_TM_dom"/>
</dbReference>
<evidence type="ECO:0000256" key="3">
    <source>
        <dbReference type="ARBA" id="ARBA00022692"/>
    </source>
</evidence>
<keyword evidence="3 10" id="KW-0812">Transmembrane</keyword>
<dbReference type="CDD" id="cd03244">
    <property type="entry name" value="ABCC_MRP_domain2"/>
    <property type="match status" value="1"/>
</dbReference>
<keyword evidence="14" id="KW-1185">Reference proteome</keyword>
<keyword evidence="4" id="KW-0677">Repeat</keyword>
<feature type="transmembrane region" description="Helical" evidence="10">
    <location>
        <begin position="310"/>
        <end position="329"/>
    </location>
</feature>
<dbReference type="PANTHER" id="PTHR24223:SF464">
    <property type="entry name" value="ABC-TYPE TRANSPORTER CICA"/>
    <property type="match status" value="1"/>
</dbReference>
<feature type="region of interest" description="Disordered" evidence="9">
    <location>
        <begin position="731"/>
        <end position="758"/>
    </location>
</feature>
<dbReference type="EMBL" id="JAKJXP020000072">
    <property type="protein sequence ID" value="KAK7750007.1"/>
    <property type="molecule type" value="Genomic_DNA"/>
</dbReference>
<organism evidence="13 14">
    <name type="scientific">Diatrype stigma</name>
    <dbReference type="NCBI Taxonomy" id="117547"/>
    <lineage>
        <taxon>Eukaryota</taxon>
        <taxon>Fungi</taxon>
        <taxon>Dikarya</taxon>
        <taxon>Ascomycota</taxon>
        <taxon>Pezizomycotina</taxon>
        <taxon>Sordariomycetes</taxon>
        <taxon>Xylariomycetidae</taxon>
        <taxon>Xylariales</taxon>
        <taxon>Diatrypaceae</taxon>
        <taxon>Diatrype</taxon>
    </lineage>
</organism>
<dbReference type="CDD" id="cd03250">
    <property type="entry name" value="ABCC_MRP_domain1"/>
    <property type="match status" value="1"/>
</dbReference>
<comment type="subcellular location">
    <subcellularLocation>
        <location evidence="1">Membrane</location>
        <topology evidence="1">Multi-pass membrane protein</topology>
    </subcellularLocation>
</comment>
<comment type="caution">
    <text evidence="13">The sequence shown here is derived from an EMBL/GenBank/DDBJ whole genome shotgun (WGS) entry which is preliminary data.</text>
</comment>
<evidence type="ECO:0000256" key="8">
    <source>
        <dbReference type="ARBA" id="ARBA00023136"/>
    </source>
</evidence>